<dbReference type="AlphaFoldDB" id="A0A7W9CAC5"/>
<evidence type="ECO:0000256" key="1">
    <source>
        <dbReference type="SAM" id="MobiDB-lite"/>
    </source>
</evidence>
<organism evidence="2 3">
    <name type="scientific">Microbacterium ginsengiterrae</name>
    <dbReference type="NCBI Taxonomy" id="546115"/>
    <lineage>
        <taxon>Bacteria</taxon>
        <taxon>Bacillati</taxon>
        <taxon>Actinomycetota</taxon>
        <taxon>Actinomycetes</taxon>
        <taxon>Micrococcales</taxon>
        <taxon>Microbacteriaceae</taxon>
        <taxon>Microbacterium</taxon>
    </lineage>
</organism>
<name>A0A7W9CAC5_9MICO</name>
<accession>A0A7W9CAC5</accession>
<evidence type="ECO:0000313" key="3">
    <source>
        <dbReference type="Proteomes" id="UP000517712"/>
    </source>
</evidence>
<gene>
    <name evidence="2" type="ORF">HD600_000473</name>
</gene>
<dbReference type="RefSeq" id="WP_184281318.1">
    <property type="nucleotide sequence ID" value="NZ_BAAAPG010000003.1"/>
</dbReference>
<sequence>MSNPLVPPLPLPDDDRTPEEHGPDVTDPLTVERDGERGVDPDMDPDLIESATADQVASGADDD</sequence>
<reference evidence="2 3" key="1">
    <citation type="submission" date="2020-08" db="EMBL/GenBank/DDBJ databases">
        <title>Sequencing the genomes of 1000 actinobacteria strains.</title>
        <authorList>
            <person name="Klenk H.-P."/>
        </authorList>
    </citation>
    <scope>NUCLEOTIDE SEQUENCE [LARGE SCALE GENOMIC DNA]</scope>
    <source>
        <strain evidence="2 3">DSM 24823</strain>
    </source>
</reference>
<keyword evidence="3" id="KW-1185">Reference proteome</keyword>
<feature type="region of interest" description="Disordered" evidence="1">
    <location>
        <begin position="1"/>
        <end position="63"/>
    </location>
</feature>
<feature type="compositionally biased region" description="Basic and acidic residues" evidence="1">
    <location>
        <begin position="13"/>
        <end position="40"/>
    </location>
</feature>
<dbReference type="Proteomes" id="UP000517712">
    <property type="component" value="Unassembled WGS sequence"/>
</dbReference>
<proteinExistence type="predicted"/>
<protein>
    <submittedName>
        <fullName evidence="2">Uncharacterized protein</fullName>
    </submittedName>
</protein>
<feature type="compositionally biased region" description="Pro residues" evidence="1">
    <location>
        <begin position="1"/>
        <end position="11"/>
    </location>
</feature>
<dbReference type="EMBL" id="JACHMU010000001">
    <property type="protein sequence ID" value="MBB5741976.1"/>
    <property type="molecule type" value="Genomic_DNA"/>
</dbReference>
<evidence type="ECO:0000313" key="2">
    <source>
        <dbReference type="EMBL" id="MBB5741976.1"/>
    </source>
</evidence>
<comment type="caution">
    <text evidence="2">The sequence shown here is derived from an EMBL/GenBank/DDBJ whole genome shotgun (WGS) entry which is preliminary data.</text>
</comment>